<dbReference type="AlphaFoldDB" id="A0A8H3LQ83"/>
<sequence>MTELKVYKSGRRLKFGKPKELASYMFADLVARGYIEQKISLYYSSPNIQTLLMGMFIIGLKEAKERAIVDSWYYWARKK</sequence>
<proteinExistence type="predicted"/>
<evidence type="ECO:0000313" key="1">
    <source>
        <dbReference type="EMBL" id="GES91104.1"/>
    </source>
</evidence>
<gene>
    <name evidence="1" type="ORF">RCL2_001793500</name>
</gene>
<reference evidence="1" key="1">
    <citation type="submission" date="2019-10" db="EMBL/GenBank/DDBJ databases">
        <title>Conservation and host-specific expression of non-tandemly repeated heterogenous ribosome RNA gene in arbuscular mycorrhizal fungi.</title>
        <authorList>
            <person name="Maeda T."/>
            <person name="Kobayashi Y."/>
            <person name="Nakagawa T."/>
            <person name="Ezawa T."/>
            <person name="Yamaguchi K."/>
            <person name="Bino T."/>
            <person name="Nishimoto Y."/>
            <person name="Shigenobu S."/>
            <person name="Kawaguchi M."/>
        </authorList>
    </citation>
    <scope>NUCLEOTIDE SEQUENCE</scope>
    <source>
        <strain evidence="1">HR1</strain>
    </source>
</reference>
<dbReference type="EMBL" id="BLAL01000197">
    <property type="protein sequence ID" value="GES91104.1"/>
    <property type="molecule type" value="Genomic_DNA"/>
</dbReference>
<organism evidence="1 2">
    <name type="scientific">Rhizophagus clarus</name>
    <dbReference type="NCBI Taxonomy" id="94130"/>
    <lineage>
        <taxon>Eukaryota</taxon>
        <taxon>Fungi</taxon>
        <taxon>Fungi incertae sedis</taxon>
        <taxon>Mucoromycota</taxon>
        <taxon>Glomeromycotina</taxon>
        <taxon>Glomeromycetes</taxon>
        <taxon>Glomerales</taxon>
        <taxon>Glomeraceae</taxon>
        <taxon>Rhizophagus</taxon>
    </lineage>
</organism>
<dbReference type="OrthoDB" id="2385965at2759"/>
<accession>A0A8H3LQ83</accession>
<evidence type="ECO:0000313" key="2">
    <source>
        <dbReference type="Proteomes" id="UP000615446"/>
    </source>
</evidence>
<dbReference type="Proteomes" id="UP000615446">
    <property type="component" value="Unassembled WGS sequence"/>
</dbReference>
<protein>
    <submittedName>
        <fullName evidence="1">Uncharacterized protein</fullName>
    </submittedName>
</protein>
<comment type="caution">
    <text evidence="1">The sequence shown here is derived from an EMBL/GenBank/DDBJ whole genome shotgun (WGS) entry which is preliminary data.</text>
</comment>
<name>A0A8H3LQ83_9GLOM</name>